<reference evidence="2 3" key="1">
    <citation type="submission" date="2019-01" db="EMBL/GenBank/DDBJ databases">
        <title>Complete genome sequence of Erythrobacter flavus KJ5.</title>
        <authorList>
            <person name="Kanesaki Y."/>
            <person name="Brotosudarmo T."/>
            <person name="Moriuchi R."/>
            <person name="Awai K."/>
        </authorList>
    </citation>
    <scope>NUCLEOTIDE SEQUENCE [LARGE SCALE GENOMIC DNA]</scope>
    <source>
        <strain evidence="2 3">KJ5</strain>
    </source>
</reference>
<dbReference type="InterPro" id="IPR036866">
    <property type="entry name" value="RibonucZ/Hydroxyglut_hydro"/>
</dbReference>
<evidence type="ECO:0000259" key="1">
    <source>
        <dbReference type="SMART" id="SM00849"/>
    </source>
</evidence>
<dbReference type="AlphaFoldDB" id="A0A3T1CEE7"/>
<keyword evidence="3" id="KW-1185">Reference proteome</keyword>
<dbReference type="InterPro" id="IPR001279">
    <property type="entry name" value="Metallo-B-lactamas"/>
</dbReference>
<dbReference type="PANTHER" id="PTHR30619">
    <property type="entry name" value="DNA INTERNALIZATION/COMPETENCE PROTEIN COMEC/REC2"/>
    <property type="match status" value="1"/>
</dbReference>
<dbReference type="EMBL" id="AP019389">
    <property type="protein sequence ID" value="BBI19332.1"/>
    <property type="molecule type" value="Genomic_DNA"/>
</dbReference>
<dbReference type="SUPFAM" id="SSF56281">
    <property type="entry name" value="Metallo-hydrolase/oxidoreductase"/>
    <property type="match status" value="1"/>
</dbReference>
<organism evidence="2 3">
    <name type="scientific">Qipengyuania flava</name>
    <dbReference type="NCBI Taxonomy" id="192812"/>
    <lineage>
        <taxon>Bacteria</taxon>
        <taxon>Pseudomonadati</taxon>
        <taxon>Pseudomonadota</taxon>
        <taxon>Alphaproteobacteria</taxon>
        <taxon>Sphingomonadales</taxon>
        <taxon>Erythrobacteraceae</taxon>
        <taxon>Qipengyuania</taxon>
    </lineage>
</organism>
<dbReference type="SMART" id="SM00849">
    <property type="entry name" value="Lactamase_B"/>
    <property type="match status" value="1"/>
</dbReference>
<dbReference type="PANTHER" id="PTHR30619:SF1">
    <property type="entry name" value="RECOMBINATION PROTEIN 2"/>
    <property type="match status" value="1"/>
</dbReference>
<sequence length="338" mass="35435">MSDVIVFDVAHGNCCLIRSEGECGVVDAPRKALLLNTLEDMGIDCVDVAFISHADKDHIAGIIGLLVSKTIKLKKLYVNPDSQKETKIWRSLCAAVRVAEREGSCEVITTLNTVTPGSVQIGEIDVTVLAPSSAFVLGGSGSSDGQGRKVTSNSISAVLRLSGGEQPSLLLAGDIDEVGLDDALGDERDLSAQTLVFPHHGGLPASSDIDSFVDTIMDAVRPALVIFSNGRGQHDNPRREIVSPVAGRGCAIACTQLAKACGKPVAPKDVHLEPYRAQGQINGASCAGSMTIALSGEGCRPQPFHAAHQKFIDEAVETPMCRSVVAGDDGNFTGHGRT</sequence>
<evidence type="ECO:0000313" key="3">
    <source>
        <dbReference type="Proteomes" id="UP000290057"/>
    </source>
</evidence>
<dbReference type="RefSeq" id="WP_130585577.1">
    <property type="nucleotide sequence ID" value="NZ_AP019389.1"/>
</dbReference>
<accession>A0A3T1CEE7</accession>
<dbReference type="Proteomes" id="UP000290057">
    <property type="component" value="Chromosome"/>
</dbReference>
<proteinExistence type="predicted"/>
<gene>
    <name evidence="2" type="ORF">EKJ_01790</name>
</gene>
<name>A0A3T1CEE7_9SPHN</name>
<protein>
    <recommendedName>
        <fullName evidence="1">Metallo-beta-lactamase domain-containing protein</fullName>
    </recommendedName>
</protein>
<evidence type="ECO:0000313" key="2">
    <source>
        <dbReference type="EMBL" id="BBI19332.1"/>
    </source>
</evidence>
<dbReference type="Gene3D" id="3.60.15.10">
    <property type="entry name" value="Ribonuclease Z/Hydroxyacylglutathione hydrolase-like"/>
    <property type="match status" value="1"/>
</dbReference>
<feature type="domain" description="Metallo-beta-lactamase" evidence="1">
    <location>
        <begin position="11"/>
        <end position="200"/>
    </location>
</feature>
<dbReference type="InterPro" id="IPR052159">
    <property type="entry name" value="Competence_DNA_uptake"/>
</dbReference>